<dbReference type="HOGENOM" id="CLU_054544_0_0_1"/>
<dbReference type="RefSeq" id="XP_016232823.1">
    <property type="nucleotide sequence ID" value="XM_016384200.1"/>
</dbReference>
<dbReference type="PANTHER" id="PTHR43796:SF2">
    <property type="entry name" value="CARBOXYNORSPERMIDINE SYNTHASE"/>
    <property type="match status" value="1"/>
</dbReference>
<dbReference type="EMBL" id="KN847498">
    <property type="protein sequence ID" value="KIW12607.1"/>
    <property type="molecule type" value="Genomic_DNA"/>
</dbReference>
<dbReference type="Gene3D" id="3.40.50.720">
    <property type="entry name" value="NAD(P)-binding Rossmann-like Domain"/>
    <property type="match status" value="1"/>
</dbReference>
<organism evidence="2 3">
    <name type="scientific">Exophiala spinifera</name>
    <dbReference type="NCBI Taxonomy" id="91928"/>
    <lineage>
        <taxon>Eukaryota</taxon>
        <taxon>Fungi</taxon>
        <taxon>Dikarya</taxon>
        <taxon>Ascomycota</taxon>
        <taxon>Pezizomycotina</taxon>
        <taxon>Eurotiomycetes</taxon>
        <taxon>Chaetothyriomycetidae</taxon>
        <taxon>Chaetothyriales</taxon>
        <taxon>Herpotrichiellaceae</taxon>
        <taxon>Exophiala</taxon>
    </lineage>
</organism>
<dbReference type="SUPFAM" id="SSF51735">
    <property type="entry name" value="NAD(P)-binding Rossmann-fold domains"/>
    <property type="match status" value="1"/>
</dbReference>
<dbReference type="InterPro" id="IPR036291">
    <property type="entry name" value="NAD(P)-bd_dom_sf"/>
</dbReference>
<dbReference type="OrthoDB" id="10268090at2759"/>
<dbReference type="GeneID" id="27336968"/>
<dbReference type="STRING" id="91928.A0A0D1ZIA9"/>
<dbReference type="AlphaFoldDB" id="A0A0D1ZIA9"/>
<feature type="domain" description="Saccharopine dehydrogenase NADP binding" evidence="1">
    <location>
        <begin position="11"/>
        <end position="131"/>
    </location>
</feature>
<sequence>MDATQHSSKPVVFIGAADAICGRAIESFVAASTLPIVLADADESAIRRNTTKLSPNRATIKQTNIYEPSELRSLISGARLVVQGAQPYGRASGPVLGACLDAKVPYLDYSDDVKSTQDSLDLFERAEQQGVPCYINCGSSPGLTNLMAVDAAKELESVDTIDVAWYVTDRGGQNGKEVLEHLMHITAGPCMTWADGKPAVHENWVETSYAPMIPGEGDVLLHETIHPEPVTLPRAFPTAKRVRCLGALNPLPFNGFSRGLAVAVREGALPMEVAIEFLWNLATRPTTAVDGAASDSSSWLEVVKAQLRGGDIKLRELYQLACHAAGALDPWRHAIWGMIRQVQDGECSLVDAARFMVNSARGRHPDYRAGILVRVLGTRNGVPTVVYRRQATTIQDPEESMAVNIGSSCAAFLLMVTETELDPEGLKRAGVFCPEDWAELDTYYKAMERLGRRQKDNIESFRS</sequence>
<keyword evidence="3" id="KW-1185">Reference proteome</keyword>
<proteinExistence type="predicted"/>
<dbReference type="Pfam" id="PF03435">
    <property type="entry name" value="Sacchrp_dh_NADP"/>
    <property type="match status" value="1"/>
</dbReference>
<dbReference type="VEuPathDB" id="FungiDB:PV08_09885"/>
<gene>
    <name evidence="2" type="ORF">PV08_09885</name>
</gene>
<dbReference type="Gene3D" id="3.30.360.10">
    <property type="entry name" value="Dihydrodipicolinate Reductase, domain 2"/>
    <property type="match status" value="1"/>
</dbReference>
<reference evidence="2 3" key="1">
    <citation type="submission" date="2015-01" db="EMBL/GenBank/DDBJ databases">
        <title>The Genome Sequence of Exophiala spinifera CBS89968.</title>
        <authorList>
            <consortium name="The Broad Institute Genomics Platform"/>
            <person name="Cuomo C."/>
            <person name="de Hoog S."/>
            <person name="Gorbushina A."/>
            <person name="Stielow B."/>
            <person name="Teixiera M."/>
            <person name="Abouelleil A."/>
            <person name="Chapman S.B."/>
            <person name="Priest M."/>
            <person name="Young S.K."/>
            <person name="Wortman J."/>
            <person name="Nusbaum C."/>
            <person name="Birren B."/>
        </authorList>
    </citation>
    <scope>NUCLEOTIDE SEQUENCE [LARGE SCALE GENOMIC DNA]</scope>
    <source>
        <strain evidence="2 3">CBS 89968</strain>
    </source>
</reference>
<evidence type="ECO:0000313" key="2">
    <source>
        <dbReference type="EMBL" id="KIW12607.1"/>
    </source>
</evidence>
<dbReference type="Proteomes" id="UP000053328">
    <property type="component" value="Unassembled WGS sequence"/>
</dbReference>
<evidence type="ECO:0000259" key="1">
    <source>
        <dbReference type="Pfam" id="PF03435"/>
    </source>
</evidence>
<protein>
    <recommendedName>
        <fullName evidence="1">Saccharopine dehydrogenase NADP binding domain-containing protein</fullName>
    </recommendedName>
</protein>
<dbReference type="InterPro" id="IPR005097">
    <property type="entry name" value="Sacchrp_dh_NADP-bd"/>
</dbReference>
<name>A0A0D1ZIA9_9EURO</name>
<accession>A0A0D1ZIA9</accession>
<evidence type="ECO:0000313" key="3">
    <source>
        <dbReference type="Proteomes" id="UP000053328"/>
    </source>
</evidence>
<dbReference type="PANTHER" id="PTHR43796">
    <property type="entry name" value="CARBOXYNORSPERMIDINE SYNTHASE"/>
    <property type="match status" value="1"/>
</dbReference>